<proteinExistence type="predicted"/>
<comment type="caution">
    <text evidence="1">The sequence shown here is derived from an EMBL/GenBank/DDBJ whole genome shotgun (WGS) entry which is preliminary data.</text>
</comment>
<keyword evidence="2" id="KW-1185">Reference proteome</keyword>
<gene>
    <name evidence="1" type="ORF">PXEA_LOCUS1919</name>
</gene>
<evidence type="ECO:0000313" key="1">
    <source>
        <dbReference type="EMBL" id="VEL08479.1"/>
    </source>
</evidence>
<dbReference type="Proteomes" id="UP000784294">
    <property type="component" value="Unassembled WGS sequence"/>
</dbReference>
<accession>A0A448WCJ9</accession>
<evidence type="ECO:0000313" key="2">
    <source>
        <dbReference type="Proteomes" id="UP000784294"/>
    </source>
</evidence>
<sequence>MSHPGLLNSVSPFDDAFSPPLHFSLSLSISLSLHLSFYLSLPLNLNLSLPPLALLVPTAHFPPVLARPPRIVYLHSSLRSEVASLSLSRSLVMPWIRVHYPQKF</sequence>
<protein>
    <submittedName>
        <fullName evidence="1">Uncharacterized protein</fullName>
    </submittedName>
</protein>
<name>A0A448WCJ9_9PLAT</name>
<dbReference type="AlphaFoldDB" id="A0A448WCJ9"/>
<organism evidence="1 2">
    <name type="scientific">Protopolystoma xenopodis</name>
    <dbReference type="NCBI Taxonomy" id="117903"/>
    <lineage>
        <taxon>Eukaryota</taxon>
        <taxon>Metazoa</taxon>
        <taxon>Spiralia</taxon>
        <taxon>Lophotrochozoa</taxon>
        <taxon>Platyhelminthes</taxon>
        <taxon>Monogenea</taxon>
        <taxon>Polyopisthocotylea</taxon>
        <taxon>Polystomatidea</taxon>
        <taxon>Polystomatidae</taxon>
        <taxon>Protopolystoma</taxon>
    </lineage>
</organism>
<dbReference type="EMBL" id="CAAALY010004070">
    <property type="protein sequence ID" value="VEL08479.1"/>
    <property type="molecule type" value="Genomic_DNA"/>
</dbReference>
<reference evidence="1" key="1">
    <citation type="submission" date="2018-11" db="EMBL/GenBank/DDBJ databases">
        <authorList>
            <consortium name="Pathogen Informatics"/>
        </authorList>
    </citation>
    <scope>NUCLEOTIDE SEQUENCE</scope>
</reference>